<protein>
    <submittedName>
        <fullName evidence="2">Uncharacterized protein</fullName>
    </submittedName>
</protein>
<gene>
    <name evidence="2" type="ORF">GCM10009539_52860</name>
</gene>
<name>A0ABP3EGW8_9ACTN</name>
<reference evidence="3" key="1">
    <citation type="journal article" date="2019" name="Int. J. Syst. Evol. Microbiol.">
        <title>The Global Catalogue of Microorganisms (GCM) 10K type strain sequencing project: providing services to taxonomists for standard genome sequencing and annotation.</title>
        <authorList>
            <consortium name="The Broad Institute Genomics Platform"/>
            <consortium name="The Broad Institute Genome Sequencing Center for Infectious Disease"/>
            <person name="Wu L."/>
            <person name="Ma J."/>
        </authorList>
    </citation>
    <scope>NUCLEOTIDE SEQUENCE [LARGE SCALE GENOMIC DNA]</scope>
    <source>
        <strain evidence="3">JCM 10425</strain>
    </source>
</reference>
<dbReference type="EMBL" id="BAAAGX010000020">
    <property type="protein sequence ID" value="GAA0260774.1"/>
    <property type="molecule type" value="Genomic_DNA"/>
</dbReference>
<evidence type="ECO:0000313" key="2">
    <source>
        <dbReference type="EMBL" id="GAA0260774.1"/>
    </source>
</evidence>
<keyword evidence="1" id="KW-0812">Transmembrane</keyword>
<proteinExistence type="predicted"/>
<evidence type="ECO:0000256" key="1">
    <source>
        <dbReference type="SAM" id="Phobius"/>
    </source>
</evidence>
<accession>A0ABP3EGW8</accession>
<dbReference type="Proteomes" id="UP001500967">
    <property type="component" value="Unassembled WGS sequence"/>
</dbReference>
<organism evidence="2 3">
    <name type="scientific">Cryptosporangium japonicum</name>
    <dbReference type="NCBI Taxonomy" id="80872"/>
    <lineage>
        <taxon>Bacteria</taxon>
        <taxon>Bacillati</taxon>
        <taxon>Actinomycetota</taxon>
        <taxon>Actinomycetes</taxon>
        <taxon>Cryptosporangiales</taxon>
        <taxon>Cryptosporangiaceae</taxon>
        <taxon>Cryptosporangium</taxon>
    </lineage>
</organism>
<sequence>MELILLVVAPLPLGFLVRSRSAAFVAYIALQSFVFTFQSTALTLEWVRGSTAAFERDGATPWPYLLFNAVIYGLGLGLVALGARLRARREARRSAPVELAG</sequence>
<keyword evidence="3" id="KW-1185">Reference proteome</keyword>
<keyword evidence="1" id="KW-1133">Transmembrane helix</keyword>
<keyword evidence="1" id="KW-0472">Membrane</keyword>
<comment type="caution">
    <text evidence="2">The sequence shown here is derived from an EMBL/GenBank/DDBJ whole genome shotgun (WGS) entry which is preliminary data.</text>
</comment>
<dbReference type="RefSeq" id="WP_344651612.1">
    <property type="nucleotide sequence ID" value="NZ_BAAAGX010000020.1"/>
</dbReference>
<feature type="transmembrane region" description="Helical" evidence="1">
    <location>
        <begin position="64"/>
        <end position="83"/>
    </location>
</feature>
<evidence type="ECO:0000313" key="3">
    <source>
        <dbReference type="Proteomes" id="UP001500967"/>
    </source>
</evidence>